<gene>
    <name evidence="2" type="ORF">B3C1_10942</name>
</gene>
<keyword evidence="1" id="KW-0812">Transmembrane</keyword>
<dbReference type="STRING" id="745411.B3C1_10942"/>
<evidence type="ECO:0000256" key="1">
    <source>
        <dbReference type="SAM" id="Phobius"/>
    </source>
</evidence>
<feature type="transmembrane region" description="Helical" evidence="1">
    <location>
        <begin position="168"/>
        <end position="190"/>
    </location>
</feature>
<dbReference type="RefSeq" id="WP_008484841.1">
    <property type="nucleotide sequence ID" value="NZ_AMRI01000014.1"/>
</dbReference>
<feature type="transmembrane region" description="Helical" evidence="1">
    <location>
        <begin position="67"/>
        <end position="88"/>
    </location>
</feature>
<keyword evidence="1" id="KW-0472">Membrane</keyword>
<evidence type="ECO:0000313" key="3">
    <source>
        <dbReference type="Proteomes" id="UP000006755"/>
    </source>
</evidence>
<feature type="transmembrane region" description="Helical" evidence="1">
    <location>
        <begin position="40"/>
        <end position="60"/>
    </location>
</feature>
<name>K2JB29_9GAMM</name>
<feature type="transmembrane region" description="Helical" evidence="1">
    <location>
        <begin position="202"/>
        <end position="225"/>
    </location>
</feature>
<proteinExistence type="predicted"/>
<dbReference type="AlphaFoldDB" id="K2JB29"/>
<keyword evidence="1" id="KW-1133">Transmembrane helix</keyword>
<dbReference type="Proteomes" id="UP000006755">
    <property type="component" value="Unassembled WGS sequence"/>
</dbReference>
<reference evidence="2 3" key="1">
    <citation type="journal article" date="2012" name="J. Bacteriol.">
        <title>Genome Sequence of Gallaecimonas xiamenensis Type Strain 3-C-1.</title>
        <authorList>
            <person name="Lai Q."/>
            <person name="Wang L."/>
            <person name="Wang W."/>
            <person name="Shao Z."/>
        </authorList>
    </citation>
    <scope>NUCLEOTIDE SEQUENCE [LARGE SCALE GENOMIC DNA]</scope>
    <source>
        <strain evidence="2 3">3-C-1</strain>
    </source>
</reference>
<dbReference type="InterPro" id="IPR007339">
    <property type="entry name" value="RclC-like"/>
</dbReference>
<protein>
    <submittedName>
        <fullName evidence="2">Uncharacterized protein</fullName>
    </submittedName>
</protein>
<dbReference type="eggNOG" id="COG3059">
    <property type="taxonomic scope" value="Bacteria"/>
</dbReference>
<evidence type="ECO:0000313" key="2">
    <source>
        <dbReference type="EMBL" id="EKE72343.1"/>
    </source>
</evidence>
<sequence>MMTLTLRALLVLFLGWQGLSTLMSKAMNLSFWLTQGPVAIPTWVAMGWGGLQLLLALWLLTPRYKQALWPVLLMLALPLLGMFTYPVWIQSLGGFPAIGAGQSIIKEVALCALPLWLLGYRRLAGWLAVLGLALVFGWIGAMKFTAVEAQGVAKMMQSSPFTAWPYKSLSVQGVSYAIGVIELVLLAIFLTPRGRRPGTWGLWATFAVTLHFFFFYDAALMHCWLTSSGTFLLKDALLAGAAWIALTHGPRASVS</sequence>
<organism evidence="2 3">
    <name type="scientific">Gallaecimonas xiamenensis 3-C-1</name>
    <dbReference type="NCBI Taxonomy" id="745411"/>
    <lineage>
        <taxon>Bacteria</taxon>
        <taxon>Pseudomonadati</taxon>
        <taxon>Pseudomonadota</taxon>
        <taxon>Gammaproteobacteria</taxon>
        <taxon>Enterobacterales</taxon>
        <taxon>Gallaecimonadaceae</taxon>
        <taxon>Gallaecimonas</taxon>
    </lineage>
</organism>
<feature type="transmembrane region" description="Helical" evidence="1">
    <location>
        <begin position="123"/>
        <end position="147"/>
    </location>
</feature>
<comment type="caution">
    <text evidence="2">The sequence shown here is derived from an EMBL/GenBank/DDBJ whole genome shotgun (WGS) entry which is preliminary data.</text>
</comment>
<dbReference type="EMBL" id="AMRI01000014">
    <property type="protein sequence ID" value="EKE72343.1"/>
    <property type="molecule type" value="Genomic_DNA"/>
</dbReference>
<keyword evidence="3" id="KW-1185">Reference proteome</keyword>
<dbReference type="OrthoDB" id="1118972at2"/>
<accession>K2JB29</accession>
<dbReference type="Pfam" id="PF04224">
    <property type="entry name" value="DUF417"/>
    <property type="match status" value="1"/>
</dbReference>